<gene>
    <name evidence="2" type="ORF">ILYODFUR_001288</name>
</gene>
<name>A0ABV0TQY0_9TELE</name>
<keyword evidence="3" id="KW-1185">Reference proteome</keyword>
<comment type="caution">
    <text evidence="2">The sequence shown here is derived from an EMBL/GenBank/DDBJ whole genome shotgun (WGS) entry which is preliminary data.</text>
</comment>
<evidence type="ECO:0000313" key="3">
    <source>
        <dbReference type="Proteomes" id="UP001482620"/>
    </source>
</evidence>
<feature type="compositionally biased region" description="Basic residues" evidence="1">
    <location>
        <begin position="45"/>
        <end position="59"/>
    </location>
</feature>
<evidence type="ECO:0000313" key="2">
    <source>
        <dbReference type="EMBL" id="MEQ2235339.1"/>
    </source>
</evidence>
<protein>
    <submittedName>
        <fullName evidence="2">Uncharacterized protein</fullName>
    </submittedName>
</protein>
<feature type="region of interest" description="Disordered" evidence="1">
    <location>
        <begin position="34"/>
        <end position="80"/>
    </location>
</feature>
<feature type="compositionally biased region" description="Basic and acidic residues" evidence="1">
    <location>
        <begin position="60"/>
        <end position="72"/>
    </location>
</feature>
<organism evidence="2 3">
    <name type="scientific">Ilyodon furcidens</name>
    <name type="common">goldbreast splitfin</name>
    <dbReference type="NCBI Taxonomy" id="33524"/>
    <lineage>
        <taxon>Eukaryota</taxon>
        <taxon>Metazoa</taxon>
        <taxon>Chordata</taxon>
        <taxon>Craniata</taxon>
        <taxon>Vertebrata</taxon>
        <taxon>Euteleostomi</taxon>
        <taxon>Actinopterygii</taxon>
        <taxon>Neopterygii</taxon>
        <taxon>Teleostei</taxon>
        <taxon>Neoteleostei</taxon>
        <taxon>Acanthomorphata</taxon>
        <taxon>Ovalentaria</taxon>
        <taxon>Atherinomorphae</taxon>
        <taxon>Cyprinodontiformes</taxon>
        <taxon>Goodeidae</taxon>
        <taxon>Ilyodon</taxon>
    </lineage>
</organism>
<dbReference type="Proteomes" id="UP001482620">
    <property type="component" value="Unassembled WGS sequence"/>
</dbReference>
<accession>A0ABV0TQY0</accession>
<dbReference type="EMBL" id="JAHRIQ010046396">
    <property type="protein sequence ID" value="MEQ2235339.1"/>
    <property type="molecule type" value="Genomic_DNA"/>
</dbReference>
<sequence length="124" mass="13988">MTINATFPLCTHNVDPFNCDPVVPVLSNIVSMINPPRTSKDHNRLSSRRNKQHKTHRGRKQDVATPKEHSDKYIASQSGEKNLKQRECGAVYFIRHDKLFTCRTLTTLTGACEAYGIIICSFGL</sequence>
<proteinExistence type="predicted"/>
<evidence type="ECO:0000256" key="1">
    <source>
        <dbReference type="SAM" id="MobiDB-lite"/>
    </source>
</evidence>
<reference evidence="2 3" key="1">
    <citation type="submission" date="2021-06" db="EMBL/GenBank/DDBJ databases">
        <authorList>
            <person name="Palmer J.M."/>
        </authorList>
    </citation>
    <scope>NUCLEOTIDE SEQUENCE [LARGE SCALE GENOMIC DNA]</scope>
    <source>
        <strain evidence="3">if_2019</strain>
        <tissue evidence="2">Muscle</tissue>
    </source>
</reference>